<evidence type="ECO:0000313" key="1">
    <source>
        <dbReference type="EMBL" id="TCL62950.1"/>
    </source>
</evidence>
<sequence length="38" mass="4234">MRFAGKPVYLCCGHTDMRKSINGLMTLVQQGFSLDPFA</sequence>
<organism evidence="1 2">
    <name type="scientific">Hydrogenispora ethanolica</name>
    <dbReference type="NCBI Taxonomy" id="1082276"/>
    <lineage>
        <taxon>Bacteria</taxon>
        <taxon>Bacillati</taxon>
        <taxon>Bacillota</taxon>
        <taxon>Hydrogenispora</taxon>
    </lineage>
</organism>
<accession>A0A4R1RBE4</accession>
<dbReference type="Proteomes" id="UP000295008">
    <property type="component" value="Unassembled WGS sequence"/>
</dbReference>
<dbReference type="EMBL" id="SLUN01000022">
    <property type="protein sequence ID" value="TCL62950.1"/>
    <property type="molecule type" value="Genomic_DNA"/>
</dbReference>
<keyword evidence="2" id="KW-1185">Reference proteome</keyword>
<evidence type="ECO:0000313" key="2">
    <source>
        <dbReference type="Proteomes" id="UP000295008"/>
    </source>
</evidence>
<dbReference type="AlphaFoldDB" id="A0A4R1RBE4"/>
<gene>
    <name evidence="1" type="ORF">EDC14_10221</name>
</gene>
<protein>
    <submittedName>
        <fullName evidence="1">IS66 Orf2 like protein</fullName>
    </submittedName>
</protein>
<comment type="caution">
    <text evidence="1">The sequence shown here is derived from an EMBL/GenBank/DDBJ whole genome shotgun (WGS) entry which is preliminary data.</text>
</comment>
<dbReference type="RefSeq" id="WP_165908079.1">
    <property type="nucleotide sequence ID" value="NZ_SLUN01000022.1"/>
</dbReference>
<reference evidence="1 2" key="1">
    <citation type="submission" date="2019-03" db="EMBL/GenBank/DDBJ databases">
        <title>Genomic Encyclopedia of Type Strains, Phase IV (KMG-IV): sequencing the most valuable type-strain genomes for metagenomic binning, comparative biology and taxonomic classification.</title>
        <authorList>
            <person name="Goeker M."/>
        </authorList>
    </citation>
    <scope>NUCLEOTIDE SEQUENCE [LARGE SCALE GENOMIC DNA]</scope>
    <source>
        <strain evidence="1 2">LX-B</strain>
    </source>
</reference>
<proteinExistence type="predicted"/>
<dbReference type="Pfam" id="PF05717">
    <property type="entry name" value="TnpB_IS66"/>
    <property type="match status" value="1"/>
</dbReference>
<dbReference type="InterPro" id="IPR008878">
    <property type="entry name" value="Transposase_IS66_Orf2"/>
</dbReference>
<name>A0A4R1RBE4_HYDET</name>
<feature type="non-terminal residue" evidence="1">
    <location>
        <position position="38"/>
    </location>
</feature>